<gene>
    <name evidence="1" type="ORF">AOQ71_31840</name>
</gene>
<dbReference type="EMBL" id="LJYG01000108">
    <property type="protein sequence ID" value="KRQ03317.1"/>
    <property type="molecule type" value="Genomic_DNA"/>
</dbReference>
<reference evidence="1 2" key="1">
    <citation type="submission" date="2015-09" db="EMBL/GenBank/DDBJ databases">
        <title>Draft Genome Sequence of Bradyrhizobium manausense Strain BR 3351T, a Novel Symbiotic Nitrogen-Fixing Alphaproteobacterium Isolated from Brazilian Amazon Rain Forest.</title>
        <authorList>
            <person name="De Araujo J.L."/>
            <person name="Zilli J.E."/>
        </authorList>
    </citation>
    <scope>NUCLEOTIDE SEQUENCE [LARGE SCALE GENOMIC DNA]</scope>
    <source>
        <strain evidence="1 2">BR3351</strain>
    </source>
</reference>
<name>A0A0R3D7K8_9BRAD</name>
<protein>
    <recommendedName>
        <fullName evidence="3">Chemotaxis methyl-accepting receptor HlyB-like 4HB MCP domain-containing protein</fullName>
    </recommendedName>
</protein>
<dbReference type="RefSeq" id="WP_057755455.1">
    <property type="nucleotide sequence ID" value="NZ_LJYG01000108.1"/>
</dbReference>
<accession>A0A0R3D7K8</accession>
<evidence type="ECO:0000313" key="1">
    <source>
        <dbReference type="EMBL" id="KRQ03317.1"/>
    </source>
</evidence>
<proteinExistence type="predicted"/>
<evidence type="ECO:0008006" key="3">
    <source>
        <dbReference type="Google" id="ProtNLM"/>
    </source>
</evidence>
<evidence type="ECO:0000313" key="2">
    <source>
        <dbReference type="Proteomes" id="UP000051936"/>
    </source>
</evidence>
<sequence length="161" mass="17552">MKKLVEWLRVHLLAALTATGLVGAAGGAVINDFTSWRNANRDFLKAQTEASLKADQDLIDILRKFSNKALGKETTTPDDLKTLQANIAKSYLVASALKDRIPSLKTDIDGYADALFALQKTAEKMTGPADAQAFVEAVSAFGNRRQTFQKRIAGIQTSWPL</sequence>
<keyword evidence="2" id="KW-1185">Reference proteome</keyword>
<comment type="caution">
    <text evidence="1">The sequence shown here is derived from an EMBL/GenBank/DDBJ whole genome shotgun (WGS) entry which is preliminary data.</text>
</comment>
<dbReference type="Proteomes" id="UP000051936">
    <property type="component" value="Unassembled WGS sequence"/>
</dbReference>
<organism evidence="1 2">
    <name type="scientific">Bradyrhizobium manausense</name>
    <dbReference type="NCBI Taxonomy" id="989370"/>
    <lineage>
        <taxon>Bacteria</taxon>
        <taxon>Pseudomonadati</taxon>
        <taxon>Pseudomonadota</taxon>
        <taxon>Alphaproteobacteria</taxon>
        <taxon>Hyphomicrobiales</taxon>
        <taxon>Nitrobacteraceae</taxon>
        <taxon>Bradyrhizobium</taxon>
    </lineage>
</organism>
<dbReference type="AlphaFoldDB" id="A0A0R3D7K8"/>